<keyword evidence="3" id="KW-1185">Reference proteome</keyword>
<reference evidence="2 3" key="1">
    <citation type="submission" date="2022-10" db="EMBL/GenBank/DDBJ databases">
        <title>Sphingomonas sp.</title>
        <authorList>
            <person name="Jin C."/>
        </authorList>
    </citation>
    <scope>NUCLEOTIDE SEQUENCE [LARGE SCALE GENOMIC DNA]</scope>
    <source>
        <strain evidence="2 3">BN140010</strain>
    </source>
</reference>
<evidence type="ECO:0000313" key="3">
    <source>
        <dbReference type="Proteomes" id="UP001526246"/>
    </source>
</evidence>
<gene>
    <name evidence="2" type="ORF">OMW55_11055</name>
</gene>
<accession>A0ABT3JHT8</accession>
<evidence type="ECO:0000256" key="1">
    <source>
        <dbReference type="SAM" id="SignalP"/>
    </source>
</evidence>
<dbReference type="Pfam" id="PF13432">
    <property type="entry name" value="TPR_16"/>
    <property type="match status" value="2"/>
</dbReference>
<dbReference type="RefSeq" id="WP_264883145.1">
    <property type="nucleotide sequence ID" value="NZ_JAPDOB010000002.1"/>
</dbReference>
<name>A0ABT3JHT8_9SPHN</name>
<dbReference type="Gene3D" id="1.25.40.10">
    <property type="entry name" value="Tetratricopeptide repeat domain"/>
    <property type="match status" value="1"/>
</dbReference>
<dbReference type="SUPFAM" id="SSF48452">
    <property type="entry name" value="TPR-like"/>
    <property type="match status" value="1"/>
</dbReference>
<comment type="caution">
    <text evidence="2">The sequence shown here is derived from an EMBL/GenBank/DDBJ whole genome shotgun (WGS) entry which is preliminary data.</text>
</comment>
<protein>
    <recommendedName>
        <fullName evidence="4">SPOR domain-containing protein</fullName>
    </recommendedName>
</protein>
<feature type="chain" id="PRO_5045288316" description="SPOR domain-containing protein" evidence="1">
    <location>
        <begin position="22"/>
        <end position="409"/>
    </location>
</feature>
<dbReference type="Proteomes" id="UP001526246">
    <property type="component" value="Unassembled WGS sequence"/>
</dbReference>
<keyword evidence="1" id="KW-0732">Signal</keyword>
<evidence type="ECO:0008006" key="4">
    <source>
        <dbReference type="Google" id="ProtNLM"/>
    </source>
</evidence>
<dbReference type="InterPro" id="IPR011990">
    <property type="entry name" value="TPR-like_helical_dom_sf"/>
</dbReference>
<organism evidence="2 3">
    <name type="scientific">Sphingomonas arvum</name>
    <dbReference type="NCBI Taxonomy" id="2992113"/>
    <lineage>
        <taxon>Bacteria</taxon>
        <taxon>Pseudomonadati</taxon>
        <taxon>Pseudomonadota</taxon>
        <taxon>Alphaproteobacteria</taxon>
        <taxon>Sphingomonadales</taxon>
        <taxon>Sphingomonadaceae</taxon>
        <taxon>Sphingomonas</taxon>
    </lineage>
</organism>
<sequence>MLRQLAFSLCAAAILPASAHAQYIGGNAPPPPLAPPPGVAESPSAALARHIRTLAGSPRDYNALLGAGKAALDTGDAEAAIGFYGRAGEVNPASWVPKIGQGAALVQLLDPGSAMQAFDTAQRLGARPLSFALDRGLAYDLLGDQARAQADYRIALGGTDPNEARRRLALSLAVSGRRAEALTALDPLLARRDPGALRARAFVLALTGDPDGARSAVNVALPGLAGSMDPFLRRLATLRPAEKVAAVHFGVIPGSGQALASATPRTVGDRLGNLDQLLRSGEPQPPPAPVPAPVIAATPYARPVYPRPSGPPAASAVPASRPRIWLQLASGDPATLPAQFRRLKDRNRDLLSGIDGYLVQEAGRARLLIGPFRNAADARTFADDLGSADIAASSWTNAPGQQVTKLPPQ</sequence>
<evidence type="ECO:0000313" key="2">
    <source>
        <dbReference type="EMBL" id="MCW3798341.1"/>
    </source>
</evidence>
<feature type="signal peptide" evidence="1">
    <location>
        <begin position="1"/>
        <end position="21"/>
    </location>
</feature>
<proteinExistence type="predicted"/>
<dbReference type="EMBL" id="JAPDOB010000002">
    <property type="protein sequence ID" value="MCW3798341.1"/>
    <property type="molecule type" value="Genomic_DNA"/>
</dbReference>